<sequence length="62" mass="6818">MLRFAHRRAMVTAKDVLHVTEARLKTNRPNCRPSCTSLDLDIAWEAELLSPGPHSPQPAGGP</sequence>
<evidence type="ECO:0000313" key="2">
    <source>
        <dbReference type="Proteomes" id="UP000485058"/>
    </source>
</evidence>
<protein>
    <submittedName>
        <fullName evidence="1">Uncharacterized protein</fullName>
    </submittedName>
</protein>
<proteinExistence type="predicted"/>
<reference evidence="1 2" key="1">
    <citation type="submission" date="2020-02" db="EMBL/GenBank/DDBJ databases">
        <title>Draft genome sequence of Haematococcus lacustris strain NIES-144.</title>
        <authorList>
            <person name="Morimoto D."/>
            <person name="Nakagawa S."/>
            <person name="Yoshida T."/>
            <person name="Sawayama S."/>
        </authorList>
    </citation>
    <scope>NUCLEOTIDE SEQUENCE [LARGE SCALE GENOMIC DNA]</scope>
    <source>
        <strain evidence="1 2">NIES-144</strain>
    </source>
</reference>
<evidence type="ECO:0000313" key="1">
    <source>
        <dbReference type="EMBL" id="GFH11250.1"/>
    </source>
</evidence>
<comment type="caution">
    <text evidence="1">The sequence shown here is derived from an EMBL/GenBank/DDBJ whole genome shotgun (WGS) entry which is preliminary data.</text>
</comment>
<dbReference type="AlphaFoldDB" id="A0A699YMK6"/>
<keyword evidence="2" id="KW-1185">Reference proteome</keyword>
<dbReference type="EMBL" id="BLLF01000387">
    <property type="protein sequence ID" value="GFH11250.1"/>
    <property type="molecule type" value="Genomic_DNA"/>
</dbReference>
<dbReference type="Proteomes" id="UP000485058">
    <property type="component" value="Unassembled WGS sequence"/>
</dbReference>
<feature type="non-terminal residue" evidence="1">
    <location>
        <position position="1"/>
    </location>
</feature>
<accession>A0A699YMK6</accession>
<gene>
    <name evidence="1" type="ORF">HaLaN_06721</name>
</gene>
<name>A0A699YMK6_HAELA</name>
<feature type="non-terminal residue" evidence="1">
    <location>
        <position position="62"/>
    </location>
</feature>
<organism evidence="1 2">
    <name type="scientific">Haematococcus lacustris</name>
    <name type="common">Green alga</name>
    <name type="synonym">Haematococcus pluvialis</name>
    <dbReference type="NCBI Taxonomy" id="44745"/>
    <lineage>
        <taxon>Eukaryota</taxon>
        <taxon>Viridiplantae</taxon>
        <taxon>Chlorophyta</taxon>
        <taxon>core chlorophytes</taxon>
        <taxon>Chlorophyceae</taxon>
        <taxon>CS clade</taxon>
        <taxon>Chlamydomonadales</taxon>
        <taxon>Haematococcaceae</taxon>
        <taxon>Haematococcus</taxon>
    </lineage>
</organism>